<dbReference type="EMBL" id="CM043017">
    <property type="protein sequence ID" value="KAI4466209.1"/>
    <property type="molecule type" value="Genomic_DNA"/>
</dbReference>
<sequence>MCETLKRTDDMVNNYLKSREINRLEKSWDIRLSKLGGRGIFAKRDIYPGEVILVDSPIIIGPRARSDSSEICVNCYKRDDLVKCSKKCGLPVCSVKCENSDAHKKECRLINSWKKEDSDYSNVTSELLRCLTPIRSLFLNENDKNLVKLLKSHSDPKHGFEVDILKEKFNFTLGENEEIFLRFVCSVLDANAFEVVVGNETRQSALRGLYPLSSLVNHNCSPNTTHIFDNKQRMIVRATVFIAKDTEIFHSYVRIIWGTLTRRYLLYLTKHFACDCERCRDPSEFGGNLSGLKCQSCSSVALPVEPLQLKCDWKCTSCGQIIPENRIALIFSVLGSRVQNIDEANNVEEMFKFLDEKLAQLVAPTNQIAVELKYKLVWILGYSPGYLWKELSLEYLERKEAICRELLELLSRIKVGQCKMRGLLLYELYLCQQEKERRGLIETIEINNNEDESKSYNTKRDMKNIFDEAVDILTFDVGAAEEIKNNWKKADVFDLWVFGYGMCQLIAFLRLMVGIFQMITFTLIAIERLISILYYKEEKKIEFSFYLTTIIITWVMSTTIASLPLAKIGNYIYDTTCTSCELDWKMKPGSQTGFNVSVLVLGGFIPILLM</sequence>
<evidence type="ECO:0000313" key="2">
    <source>
        <dbReference type="Proteomes" id="UP001056778"/>
    </source>
</evidence>
<organism evidence="1 2">
    <name type="scientific">Holotrichia oblita</name>
    <name type="common">Chafer beetle</name>
    <dbReference type="NCBI Taxonomy" id="644536"/>
    <lineage>
        <taxon>Eukaryota</taxon>
        <taxon>Metazoa</taxon>
        <taxon>Ecdysozoa</taxon>
        <taxon>Arthropoda</taxon>
        <taxon>Hexapoda</taxon>
        <taxon>Insecta</taxon>
        <taxon>Pterygota</taxon>
        <taxon>Neoptera</taxon>
        <taxon>Endopterygota</taxon>
        <taxon>Coleoptera</taxon>
        <taxon>Polyphaga</taxon>
        <taxon>Scarabaeiformia</taxon>
        <taxon>Scarabaeidae</taxon>
        <taxon>Melolonthinae</taxon>
        <taxon>Holotrichia</taxon>
    </lineage>
</organism>
<evidence type="ECO:0000313" key="1">
    <source>
        <dbReference type="EMBL" id="KAI4466209.1"/>
    </source>
</evidence>
<dbReference type="Proteomes" id="UP001056778">
    <property type="component" value="Chromosome 3"/>
</dbReference>
<accession>A0ACB9THE6</accession>
<comment type="caution">
    <text evidence="1">The sequence shown here is derived from an EMBL/GenBank/DDBJ whole genome shotgun (WGS) entry which is preliminary data.</text>
</comment>
<proteinExistence type="predicted"/>
<protein>
    <submittedName>
        <fullName evidence="1">Set and mynd domain containing arthropod-specific member 4 isoform a</fullName>
    </submittedName>
</protein>
<reference evidence="1" key="1">
    <citation type="submission" date="2022-04" db="EMBL/GenBank/DDBJ databases">
        <title>Chromosome-scale genome assembly of Holotrichia oblita Faldermann.</title>
        <authorList>
            <person name="Rongchong L."/>
        </authorList>
    </citation>
    <scope>NUCLEOTIDE SEQUENCE</scope>
    <source>
        <strain evidence="1">81SQS9</strain>
    </source>
</reference>
<name>A0ACB9THE6_HOLOL</name>
<keyword evidence="2" id="KW-1185">Reference proteome</keyword>
<gene>
    <name evidence="1" type="ORF">MML48_3g00010200</name>
</gene>